<evidence type="ECO:0000256" key="2">
    <source>
        <dbReference type="ARBA" id="ARBA00022723"/>
    </source>
</evidence>
<dbReference type="EC" id="1.17.7.3" evidence="7"/>
<dbReference type="GO" id="GO:0046429">
    <property type="term" value="F:4-hydroxy-3-methylbut-2-en-1-yl diphosphate synthase activity (ferredoxin)"/>
    <property type="evidence" value="ECO:0007669"/>
    <property type="project" value="UniProtKB-UniRule"/>
</dbReference>
<keyword evidence="2 7" id="KW-0479">Metal-binding</keyword>
<dbReference type="NCBIfam" id="NF001540">
    <property type="entry name" value="PRK00366.1"/>
    <property type="match status" value="1"/>
</dbReference>
<keyword evidence="6 7" id="KW-0414">Isoprene biosynthesis</keyword>
<dbReference type="InterPro" id="IPR058578">
    <property type="entry name" value="IspG_TIM"/>
</dbReference>
<dbReference type="Pfam" id="PF04551">
    <property type="entry name" value="GcpE"/>
    <property type="match status" value="1"/>
</dbReference>
<feature type="binding site" evidence="7">
    <location>
        <position position="303"/>
    </location>
    <ligand>
        <name>[4Fe-4S] cluster</name>
        <dbReference type="ChEBI" id="CHEBI:49883"/>
    </ligand>
</feature>
<evidence type="ECO:0000313" key="10">
    <source>
        <dbReference type="EMBL" id="SDC25045.1"/>
    </source>
</evidence>
<comment type="pathway">
    <text evidence="7">Isoprenoid biosynthesis; isopentenyl diphosphate biosynthesis via DXP pathway; isopentenyl diphosphate from 1-deoxy-D-xylulose 5-phosphate: step 5/6.</text>
</comment>
<dbReference type="OrthoDB" id="9803214at2"/>
<dbReference type="SUPFAM" id="SSF56014">
    <property type="entry name" value="Nitrite and sulphite reductase 4Fe-4S domain-like"/>
    <property type="match status" value="1"/>
</dbReference>
<protein>
    <recommendedName>
        <fullName evidence="7">4-hydroxy-3-methylbut-2-en-1-yl diphosphate synthase (flavodoxin)</fullName>
        <ecNumber evidence="7">1.17.7.3</ecNumber>
    </recommendedName>
    <alternativeName>
        <fullName evidence="7">1-hydroxy-2-methyl-2-(E)-butenyl 4-diphosphate synthase</fullName>
    </alternativeName>
</protein>
<dbReference type="InterPro" id="IPR016425">
    <property type="entry name" value="IspG_bac"/>
</dbReference>
<evidence type="ECO:0000256" key="1">
    <source>
        <dbReference type="ARBA" id="ARBA00022485"/>
    </source>
</evidence>
<keyword evidence="1 7" id="KW-0004">4Fe-4S</keyword>
<comment type="cofactor">
    <cofactor evidence="7">
        <name>[4Fe-4S] cluster</name>
        <dbReference type="ChEBI" id="CHEBI:49883"/>
    </cofactor>
    <text evidence="7">Binds 1 [4Fe-4S] cluster.</text>
</comment>
<evidence type="ECO:0000256" key="5">
    <source>
        <dbReference type="ARBA" id="ARBA00023014"/>
    </source>
</evidence>
<comment type="similarity">
    <text evidence="7">Belongs to the IspG family.</text>
</comment>
<evidence type="ECO:0000256" key="6">
    <source>
        <dbReference type="ARBA" id="ARBA00023229"/>
    </source>
</evidence>
<dbReference type="NCBIfam" id="TIGR00612">
    <property type="entry name" value="ispG_gcpE"/>
    <property type="match status" value="1"/>
</dbReference>
<feature type="binding site" evidence="7">
    <location>
        <position position="268"/>
    </location>
    <ligand>
        <name>[4Fe-4S] cluster</name>
        <dbReference type="ChEBI" id="CHEBI:49883"/>
    </ligand>
</feature>
<evidence type="ECO:0000313" key="11">
    <source>
        <dbReference type="Proteomes" id="UP000199411"/>
    </source>
</evidence>
<evidence type="ECO:0000256" key="7">
    <source>
        <dbReference type="HAMAP-Rule" id="MF_00159"/>
    </source>
</evidence>
<dbReference type="InterPro" id="IPR058579">
    <property type="entry name" value="IspG_C"/>
</dbReference>
<dbReference type="AlphaFoldDB" id="A0A1G6K346"/>
<dbReference type="GO" id="GO:0005506">
    <property type="term" value="F:iron ion binding"/>
    <property type="evidence" value="ECO:0007669"/>
    <property type="project" value="InterPro"/>
</dbReference>
<comment type="catalytic activity">
    <reaction evidence="7">
        <text>(2E)-4-hydroxy-3-methylbut-2-enyl diphosphate + oxidized [flavodoxin] + H2O + 2 H(+) = 2-C-methyl-D-erythritol 2,4-cyclic diphosphate + reduced [flavodoxin]</text>
        <dbReference type="Rhea" id="RHEA:43604"/>
        <dbReference type="Rhea" id="RHEA-COMP:10622"/>
        <dbReference type="Rhea" id="RHEA-COMP:10623"/>
        <dbReference type="ChEBI" id="CHEBI:15377"/>
        <dbReference type="ChEBI" id="CHEBI:15378"/>
        <dbReference type="ChEBI" id="CHEBI:57618"/>
        <dbReference type="ChEBI" id="CHEBI:58210"/>
        <dbReference type="ChEBI" id="CHEBI:58483"/>
        <dbReference type="ChEBI" id="CHEBI:128753"/>
        <dbReference type="EC" id="1.17.7.3"/>
    </reaction>
</comment>
<dbReference type="GO" id="GO:0016114">
    <property type="term" value="P:terpenoid biosynthetic process"/>
    <property type="evidence" value="ECO:0007669"/>
    <property type="project" value="InterPro"/>
</dbReference>
<comment type="function">
    <text evidence="7">Converts 2C-methyl-D-erythritol 2,4-cyclodiphosphate (ME-2,4cPP) into 1-hydroxy-2-methyl-2-(E)-butenyl 4-diphosphate.</text>
</comment>
<dbReference type="Gene3D" id="3.20.20.20">
    <property type="entry name" value="Dihydropteroate synthase-like"/>
    <property type="match status" value="1"/>
</dbReference>
<dbReference type="GO" id="GO:0051539">
    <property type="term" value="F:4 iron, 4 sulfur cluster binding"/>
    <property type="evidence" value="ECO:0007669"/>
    <property type="project" value="UniProtKB-UniRule"/>
</dbReference>
<dbReference type="SUPFAM" id="SSF51604">
    <property type="entry name" value="Enolase C-terminal domain-like"/>
    <property type="match status" value="1"/>
</dbReference>
<dbReference type="PANTHER" id="PTHR30454">
    <property type="entry name" value="4-HYDROXY-3-METHYLBUT-2-EN-1-YL DIPHOSPHATE SYNTHASE"/>
    <property type="match status" value="1"/>
</dbReference>
<keyword evidence="4 7" id="KW-0408">Iron</keyword>
<proteinExistence type="inferred from homology"/>
<dbReference type="UniPathway" id="UPA00056">
    <property type="reaction ID" value="UER00096"/>
</dbReference>
<evidence type="ECO:0000259" key="8">
    <source>
        <dbReference type="Pfam" id="PF04551"/>
    </source>
</evidence>
<dbReference type="Pfam" id="PF26540">
    <property type="entry name" value="GcpE_C"/>
    <property type="match status" value="1"/>
</dbReference>
<gene>
    <name evidence="7" type="primary">ispG</name>
    <name evidence="10" type="ORF">SAMN05660835_00540</name>
</gene>
<dbReference type="Proteomes" id="UP000199411">
    <property type="component" value="Unassembled WGS sequence"/>
</dbReference>
<dbReference type="InterPro" id="IPR004588">
    <property type="entry name" value="IspG_bac-typ"/>
</dbReference>
<keyword evidence="3 7" id="KW-0560">Oxidoreductase</keyword>
<feature type="domain" description="IspG C-terminal" evidence="9">
    <location>
        <begin position="264"/>
        <end position="351"/>
    </location>
</feature>
<dbReference type="EMBL" id="FMYU01000003">
    <property type="protein sequence ID" value="SDC25045.1"/>
    <property type="molecule type" value="Genomic_DNA"/>
</dbReference>
<dbReference type="PANTHER" id="PTHR30454:SF0">
    <property type="entry name" value="4-HYDROXY-3-METHYLBUT-2-EN-1-YL DIPHOSPHATE SYNTHASE (FERREDOXIN), CHLOROPLASTIC"/>
    <property type="match status" value="1"/>
</dbReference>
<keyword evidence="11" id="KW-1185">Reference proteome</keyword>
<dbReference type="Gene3D" id="3.30.413.10">
    <property type="entry name" value="Sulfite Reductase Hemoprotein, domain 1"/>
    <property type="match status" value="1"/>
</dbReference>
<dbReference type="InterPro" id="IPR011005">
    <property type="entry name" value="Dihydropteroate_synth-like_sf"/>
</dbReference>
<accession>A0A1G6K346</accession>
<keyword evidence="5 7" id="KW-0411">Iron-sulfur</keyword>
<evidence type="ECO:0000256" key="4">
    <source>
        <dbReference type="ARBA" id="ARBA00023004"/>
    </source>
</evidence>
<feature type="binding site" evidence="7">
    <location>
        <position position="310"/>
    </location>
    <ligand>
        <name>[4Fe-4S] cluster</name>
        <dbReference type="ChEBI" id="CHEBI:49883"/>
    </ligand>
</feature>
<evidence type="ECO:0000256" key="3">
    <source>
        <dbReference type="ARBA" id="ARBA00023002"/>
    </source>
</evidence>
<feature type="binding site" evidence="7">
    <location>
        <position position="271"/>
    </location>
    <ligand>
        <name>[4Fe-4S] cluster</name>
        <dbReference type="ChEBI" id="CHEBI:49883"/>
    </ligand>
</feature>
<name>A0A1G6K346_9BACT</name>
<dbReference type="GO" id="GO:0019288">
    <property type="term" value="P:isopentenyl diphosphate biosynthetic process, methylerythritol 4-phosphate pathway"/>
    <property type="evidence" value="ECO:0007669"/>
    <property type="project" value="UniProtKB-UniRule"/>
</dbReference>
<reference evidence="11" key="1">
    <citation type="submission" date="2016-10" db="EMBL/GenBank/DDBJ databases">
        <authorList>
            <person name="Varghese N."/>
            <person name="Submissions S."/>
        </authorList>
    </citation>
    <scope>NUCLEOTIDE SEQUENCE [LARGE SCALE GENOMIC DNA]</scope>
    <source>
        <strain evidence="11">DSM 8415</strain>
    </source>
</reference>
<dbReference type="HAMAP" id="MF_00159">
    <property type="entry name" value="IspG"/>
    <property type="match status" value="1"/>
</dbReference>
<dbReference type="FunFam" id="3.20.20.20:FF:000001">
    <property type="entry name" value="4-hydroxy-3-methylbut-2-en-1-yl diphosphate synthase (flavodoxin)"/>
    <property type="match status" value="1"/>
</dbReference>
<dbReference type="PIRSF" id="PIRSF004640">
    <property type="entry name" value="IspG"/>
    <property type="match status" value="1"/>
</dbReference>
<dbReference type="InterPro" id="IPR045854">
    <property type="entry name" value="NO2/SO3_Rdtase_4Fe4S_sf"/>
</dbReference>
<dbReference type="GO" id="GO:0141197">
    <property type="term" value="F:4-hydroxy-3-methylbut-2-enyl-diphosphate synthase activity (flavodoxin)"/>
    <property type="evidence" value="ECO:0007669"/>
    <property type="project" value="UniProtKB-EC"/>
</dbReference>
<dbReference type="InterPro" id="IPR036849">
    <property type="entry name" value="Enolase-like_C_sf"/>
</dbReference>
<feature type="domain" description="IspG TIM-barrel" evidence="8">
    <location>
        <begin position="9"/>
        <end position="248"/>
    </location>
</feature>
<evidence type="ECO:0000259" key="9">
    <source>
        <dbReference type="Pfam" id="PF26540"/>
    </source>
</evidence>
<sequence length="358" mass="39206">MSFIQRKKTKKIYVGNVAIGGFEPISVQSMTNTDTRDINATLAQINSLYTKGCEIVRCAIVDKEACKALSVLKQKSPIPIIADVHFDYKLAICSIENDADCVRINPGNIGSFDKVKSIVEAAKSHNIPLRIGVNSGSLEKNLLAKYNHVCADALVESAYNWVGRLEDMGFTNFKISIKSSNVKDTILAYEKISSMVDYPLHIGLTEAGGDFEGIIKSACAVSVLLRQGIGDTIRISLTGSPEKEIDVAFEILNALGLRKKQSIEFISCPTCGRIEIDLIELTKQVKARLAHIKKPIKVAIMGCVVNALGEAKEADLAIAGGRHFGLIIQNGKIVKKVRESELLDSFVDQVEEYVKKEY</sequence>
<organism evidence="10 11">
    <name type="scientific">Desulfurella multipotens</name>
    <dbReference type="NCBI Taxonomy" id="79269"/>
    <lineage>
        <taxon>Bacteria</taxon>
        <taxon>Pseudomonadati</taxon>
        <taxon>Campylobacterota</taxon>
        <taxon>Desulfurellia</taxon>
        <taxon>Desulfurellales</taxon>
        <taxon>Desulfurellaceae</taxon>
        <taxon>Desulfurella</taxon>
    </lineage>
</organism>